<dbReference type="EMBL" id="JAFGIX010000028">
    <property type="protein sequence ID" value="MBN1572782.1"/>
    <property type="molecule type" value="Genomic_DNA"/>
</dbReference>
<sequence length="324" mass="37134">MDEKGKKPEKRVDVLPYRPGDEKNILSLFREAFGKEMAPEYWRWRFVENPVGEIMINLAWDGDLLASHYPVSPVKISLFGKEYLTGLSLTTMTHPAYRGQGLFSALADDLYGRMAKKEMVMAWGFPNSLIHRSRVRELSWVDIYEVPTFQKDLADKRPVPEPSDAVRRLNGFDEGFDALWERVKGGHAVIAKRDKTALDWRFSRNPVNDYTVFGCYEKETLRGYAVSKVFSDCVDLVDILCEDDDVGMELVFAVVGWAGSKNAKKINTWLNVNLPLHRELEKYGFVNGGPITYLGGRLLLPVCDTKDIYDYRNWYITMGDSDVY</sequence>
<dbReference type="SUPFAM" id="SSF55729">
    <property type="entry name" value="Acyl-CoA N-acyltransferases (Nat)"/>
    <property type="match status" value="1"/>
</dbReference>
<dbReference type="Gene3D" id="3.40.630.30">
    <property type="match status" value="1"/>
</dbReference>
<evidence type="ECO:0000313" key="3">
    <source>
        <dbReference type="Proteomes" id="UP000809273"/>
    </source>
</evidence>
<dbReference type="InterPro" id="IPR016181">
    <property type="entry name" value="Acyl_CoA_acyltransferase"/>
</dbReference>
<dbReference type="Pfam" id="PF13527">
    <property type="entry name" value="Acetyltransf_9"/>
    <property type="match status" value="1"/>
</dbReference>
<dbReference type="AlphaFoldDB" id="A0A9D8KE49"/>
<feature type="domain" description="N-acetyltransferase" evidence="1">
    <location>
        <begin position="12"/>
        <end position="196"/>
    </location>
</feature>
<protein>
    <submittedName>
        <fullName evidence="2">GNAT family N-acetyltransferase</fullName>
    </submittedName>
</protein>
<evidence type="ECO:0000259" key="1">
    <source>
        <dbReference type="PROSITE" id="PS51186"/>
    </source>
</evidence>
<gene>
    <name evidence="2" type="ORF">JW984_06245</name>
</gene>
<dbReference type="GO" id="GO:0016747">
    <property type="term" value="F:acyltransferase activity, transferring groups other than amino-acyl groups"/>
    <property type="evidence" value="ECO:0007669"/>
    <property type="project" value="InterPro"/>
</dbReference>
<reference evidence="2" key="2">
    <citation type="submission" date="2021-01" db="EMBL/GenBank/DDBJ databases">
        <authorList>
            <person name="Hahn C.R."/>
            <person name="Youssef N.H."/>
            <person name="Elshahed M."/>
        </authorList>
    </citation>
    <scope>NUCLEOTIDE SEQUENCE</scope>
    <source>
        <strain evidence="2">Zod_Metabat.24</strain>
    </source>
</reference>
<dbReference type="PROSITE" id="PS51186">
    <property type="entry name" value="GNAT"/>
    <property type="match status" value="1"/>
</dbReference>
<dbReference type="Proteomes" id="UP000809273">
    <property type="component" value="Unassembled WGS sequence"/>
</dbReference>
<name>A0A9D8KE49_9DELT</name>
<dbReference type="InterPro" id="IPR000182">
    <property type="entry name" value="GNAT_dom"/>
</dbReference>
<reference evidence="2" key="1">
    <citation type="journal article" date="2021" name="Environ. Microbiol.">
        <title>Genomic characterization of three novel Desulfobacterota classes expand the metabolic and phylogenetic diversity of the phylum.</title>
        <authorList>
            <person name="Murphy C.L."/>
            <person name="Biggerstaff J."/>
            <person name="Eichhorn A."/>
            <person name="Ewing E."/>
            <person name="Shahan R."/>
            <person name="Soriano D."/>
            <person name="Stewart S."/>
            <person name="VanMol K."/>
            <person name="Walker R."/>
            <person name="Walters P."/>
            <person name="Elshahed M.S."/>
            <person name="Youssef N.H."/>
        </authorList>
    </citation>
    <scope>NUCLEOTIDE SEQUENCE</scope>
    <source>
        <strain evidence="2">Zod_Metabat.24</strain>
    </source>
</reference>
<evidence type="ECO:0000313" key="2">
    <source>
        <dbReference type="EMBL" id="MBN1572782.1"/>
    </source>
</evidence>
<comment type="caution">
    <text evidence="2">The sequence shown here is derived from an EMBL/GenBank/DDBJ whole genome shotgun (WGS) entry which is preliminary data.</text>
</comment>
<accession>A0A9D8KE49</accession>
<organism evidence="2 3">
    <name type="scientific">Candidatus Zymogenus saltonus</name>
    <dbReference type="NCBI Taxonomy" id="2844893"/>
    <lineage>
        <taxon>Bacteria</taxon>
        <taxon>Deltaproteobacteria</taxon>
        <taxon>Candidatus Zymogenia</taxon>
        <taxon>Candidatus Zymogeniales</taxon>
        <taxon>Candidatus Zymogenaceae</taxon>
        <taxon>Candidatus Zymogenus</taxon>
    </lineage>
</organism>
<proteinExistence type="predicted"/>